<dbReference type="EMBL" id="LT991978">
    <property type="protein sequence ID" value="SPK77216.1"/>
    <property type="molecule type" value="Genomic_DNA"/>
</dbReference>
<accession>A0A375IRB8</accession>
<proteinExistence type="predicted"/>
<evidence type="ECO:0000313" key="2">
    <source>
        <dbReference type="EMBL" id="SPK77216.1"/>
    </source>
</evidence>
<dbReference type="AlphaFoldDB" id="A0A375IRB8"/>
<organism evidence="2 3">
    <name type="scientific">Cupriavidus taiwanensis</name>
    <dbReference type="NCBI Taxonomy" id="164546"/>
    <lineage>
        <taxon>Bacteria</taxon>
        <taxon>Pseudomonadati</taxon>
        <taxon>Pseudomonadota</taxon>
        <taxon>Betaproteobacteria</taxon>
        <taxon>Burkholderiales</taxon>
        <taxon>Burkholderiaceae</taxon>
        <taxon>Cupriavidus</taxon>
    </lineage>
</organism>
<sequence>MARTLSRLLGKCPNVLYVSSGALLYEQVLALHMEGVVGKRRGSSYIGGSSPDRIKIKRPGATPAERFNRREM</sequence>
<dbReference type="SUPFAM" id="SSF56091">
    <property type="entry name" value="DNA ligase/mRNA capping enzyme, catalytic domain"/>
    <property type="match status" value="1"/>
</dbReference>
<name>A0A375IRB8_9BURK</name>
<protein>
    <submittedName>
        <fullName evidence="2">Uncharacterized protein</fullName>
    </submittedName>
</protein>
<reference evidence="2 3" key="1">
    <citation type="submission" date="2018-01" db="EMBL/GenBank/DDBJ databases">
        <authorList>
            <person name="Gaut B.S."/>
            <person name="Morton B.R."/>
            <person name="Clegg M.T."/>
            <person name="Duvall M.R."/>
        </authorList>
    </citation>
    <scope>NUCLEOTIDE SEQUENCE [LARGE SCALE GENOMIC DNA]</scope>
    <source>
        <strain evidence="2">Cupriavidus taiwanensis LMG 19425</strain>
        <plasmid evidence="3">Plasmid iii</plasmid>
    </source>
</reference>
<evidence type="ECO:0000256" key="1">
    <source>
        <dbReference type="SAM" id="MobiDB-lite"/>
    </source>
</evidence>
<dbReference type="Proteomes" id="UP000255505">
    <property type="component" value="Plasmid III"/>
</dbReference>
<feature type="region of interest" description="Disordered" evidence="1">
    <location>
        <begin position="48"/>
        <end position="72"/>
    </location>
</feature>
<evidence type="ECO:0000313" key="3">
    <source>
        <dbReference type="Proteomes" id="UP000255505"/>
    </source>
</evidence>
<keyword evidence="2" id="KW-0614">Plasmid</keyword>
<geneLocation type="plasmid" evidence="2">
    <name>III</name>
</geneLocation>
<gene>
    <name evidence="2" type="ORF">CT19425_P30065</name>
</gene>